<dbReference type="InterPro" id="IPR009936">
    <property type="entry name" value="DUF1468"/>
</dbReference>
<keyword evidence="1" id="KW-1133">Transmembrane helix</keyword>
<dbReference type="Pfam" id="PF07331">
    <property type="entry name" value="TctB"/>
    <property type="match status" value="1"/>
</dbReference>
<feature type="transmembrane region" description="Helical" evidence="1">
    <location>
        <begin position="118"/>
        <end position="137"/>
    </location>
</feature>
<organism evidence="3 4">
    <name type="scientific">Xaviernesmea oryzae</name>
    <dbReference type="NCBI Taxonomy" id="464029"/>
    <lineage>
        <taxon>Bacteria</taxon>
        <taxon>Pseudomonadati</taxon>
        <taxon>Pseudomonadota</taxon>
        <taxon>Alphaproteobacteria</taxon>
        <taxon>Hyphomicrobiales</taxon>
        <taxon>Rhizobiaceae</taxon>
        <taxon>Rhizobium/Agrobacterium group</taxon>
        <taxon>Xaviernesmea</taxon>
    </lineage>
</organism>
<accession>A0A1X7FQH4</accession>
<dbReference type="Proteomes" id="UP000192903">
    <property type="component" value="Unassembled WGS sequence"/>
</dbReference>
<dbReference type="RefSeq" id="WP_085423554.1">
    <property type="nucleotide sequence ID" value="NZ_FXAF01000007.1"/>
</dbReference>
<gene>
    <name evidence="3" type="ORF">SAMN02982989_0193</name>
</gene>
<evidence type="ECO:0000259" key="2">
    <source>
        <dbReference type="Pfam" id="PF07331"/>
    </source>
</evidence>
<dbReference type="AlphaFoldDB" id="A0A1X7FQH4"/>
<evidence type="ECO:0000313" key="4">
    <source>
        <dbReference type="Proteomes" id="UP000192903"/>
    </source>
</evidence>
<protein>
    <submittedName>
        <fullName evidence="3">Tripartite tricarboxylate transporter TctB family protein</fullName>
    </submittedName>
</protein>
<evidence type="ECO:0000256" key="1">
    <source>
        <dbReference type="SAM" id="Phobius"/>
    </source>
</evidence>
<keyword evidence="4" id="KW-1185">Reference proteome</keyword>
<dbReference type="EMBL" id="FXAF01000007">
    <property type="protein sequence ID" value="SMF56665.1"/>
    <property type="molecule type" value="Genomic_DNA"/>
</dbReference>
<dbReference type="STRING" id="464029.SAMN02982989_0193"/>
<keyword evidence="1" id="KW-0472">Membrane</keyword>
<evidence type="ECO:0000313" key="3">
    <source>
        <dbReference type="EMBL" id="SMF56665.1"/>
    </source>
</evidence>
<feature type="domain" description="DUF1468" evidence="2">
    <location>
        <begin position="8"/>
        <end position="142"/>
    </location>
</feature>
<sequence length="147" mass="15468">MNLSKDVLAGTFFLIVAAITICGAVGLDIGSPEEMGPGYFPLTVGVLLAMIAVAVMFKGVKVGSAVELSLQELRGAGLIFAAVFVFAWALDHLGLPITVLVTTFVAMKAQSQASLKRIASVGLSIALFCWLTFGFALDLHIPLLPSW</sequence>
<feature type="transmembrane region" description="Helical" evidence="1">
    <location>
        <begin position="77"/>
        <end position="106"/>
    </location>
</feature>
<reference evidence="4" key="1">
    <citation type="submission" date="2017-04" db="EMBL/GenBank/DDBJ databases">
        <authorList>
            <person name="Varghese N."/>
            <person name="Submissions S."/>
        </authorList>
    </citation>
    <scope>NUCLEOTIDE SEQUENCE [LARGE SCALE GENOMIC DNA]</scope>
    <source>
        <strain evidence="4">B4P</strain>
    </source>
</reference>
<proteinExistence type="predicted"/>
<keyword evidence="1" id="KW-0812">Transmembrane</keyword>
<dbReference type="OrthoDB" id="5186924at2"/>
<feature type="transmembrane region" description="Helical" evidence="1">
    <location>
        <begin position="6"/>
        <end position="27"/>
    </location>
</feature>
<name>A0A1X7FQH4_9HYPH</name>
<feature type="transmembrane region" description="Helical" evidence="1">
    <location>
        <begin position="39"/>
        <end position="57"/>
    </location>
</feature>